<dbReference type="InterPro" id="IPR036388">
    <property type="entry name" value="WH-like_DNA-bd_sf"/>
</dbReference>
<dbReference type="OrthoDB" id="9780326at2"/>
<evidence type="ECO:0000256" key="6">
    <source>
        <dbReference type="RuleBase" id="RU000716"/>
    </source>
</evidence>
<keyword evidence="4 6" id="KW-0238">DNA-binding</keyword>
<dbReference type="InterPro" id="IPR007627">
    <property type="entry name" value="RNA_pol_sigma70_r2"/>
</dbReference>
<evidence type="ECO:0000259" key="7">
    <source>
        <dbReference type="Pfam" id="PF04542"/>
    </source>
</evidence>
<dbReference type="Pfam" id="PF04542">
    <property type="entry name" value="Sigma70_r2"/>
    <property type="match status" value="1"/>
</dbReference>
<comment type="caution">
    <text evidence="9">The sequence shown here is derived from an EMBL/GenBank/DDBJ whole genome shotgun (WGS) entry which is preliminary data.</text>
</comment>
<dbReference type="InterPro" id="IPR014284">
    <property type="entry name" value="RNA_pol_sigma-70_dom"/>
</dbReference>
<dbReference type="SUPFAM" id="SSF88659">
    <property type="entry name" value="Sigma3 and sigma4 domains of RNA polymerase sigma factors"/>
    <property type="match status" value="1"/>
</dbReference>
<accession>A0A1Y3QUN8</accession>
<comment type="similarity">
    <text evidence="1 6">Belongs to the sigma-70 factor family. ECF subfamily.</text>
</comment>
<keyword evidence="3 6" id="KW-0731">Sigma factor</keyword>
<dbReference type="Gene3D" id="1.10.1740.10">
    <property type="match status" value="1"/>
</dbReference>
<reference evidence="10" key="1">
    <citation type="submission" date="2017-04" db="EMBL/GenBank/DDBJ databases">
        <title>Function of individual gut microbiota members based on whole genome sequencing of pure cultures obtained from chicken caecum.</title>
        <authorList>
            <person name="Medvecky M."/>
            <person name="Cejkova D."/>
            <person name="Polansky O."/>
            <person name="Karasova D."/>
            <person name="Kubasova T."/>
            <person name="Cizek A."/>
            <person name="Rychlik I."/>
        </authorList>
    </citation>
    <scope>NUCLEOTIDE SEQUENCE [LARGE SCALE GENOMIC DNA]</scope>
    <source>
        <strain evidence="10">An90</strain>
    </source>
</reference>
<dbReference type="InterPro" id="IPR013324">
    <property type="entry name" value="RNA_pol_sigma_r3/r4-like"/>
</dbReference>
<evidence type="ECO:0000313" key="10">
    <source>
        <dbReference type="Proteomes" id="UP000195772"/>
    </source>
</evidence>
<dbReference type="RefSeq" id="WP_087402691.1">
    <property type="nucleotide sequence ID" value="NZ_NFHB01000006.1"/>
</dbReference>
<dbReference type="PANTHER" id="PTHR43133:SF51">
    <property type="entry name" value="RNA POLYMERASE SIGMA FACTOR"/>
    <property type="match status" value="1"/>
</dbReference>
<dbReference type="eggNOG" id="COG1595">
    <property type="taxonomic scope" value="Bacteria"/>
</dbReference>
<dbReference type="NCBIfam" id="TIGR02937">
    <property type="entry name" value="sigma70-ECF"/>
    <property type="match status" value="1"/>
</dbReference>
<dbReference type="Proteomes" id="UP000195772">
    <property type="component" value="Unassembled WGS sequence"/>
</dbReference>
<dbReference type="InterPro" id="IPR039425">
    <property type="entry name" value="RNA_pol_sigma-70-like"/>
</dbReference>
<evidence type="ECO:0000256" key="5">
    <source>
        <dbReference type="ARBA" id="ARBA00023163"/>
    </source>
</evidence>
<protein>
    <recommendedName>
        <fullName evidence="6">RNA polymerase sigma factor</fullName>
    </recommendedName>
</protein>
<keyword evidence="2 6" id="KW-0805">Transcription regulation</keyword>
<feature type="domain" description="RNA polymerase sigma factor 70 region 4 type 2" evidence="8">
    <location>
        <begin position="126"/>
        <end position="178"/>
    </location>
</feature>
<dbReference type="InterPro" id="IPR013325">
    <property type="entry name" value="RNA_pol_sigma_r2"/>
</dbReference>
<dbReference type="EMBL" id="NFHB01000006">
    <property type="protein sequence ID" value="OUN02835.1"/>
    <property type="molecule type" value="Genomic_DNA"/>
</dbReference>
<evidence type="ECO:0000256" key="3">
    <source>
        <dbReference type="ARBA" id="ARBA00023082"/>
    </source>
</evidence>
<dbReference type="InterPro" id="IPR000838">
    <property type="entry name" value="RNA_pol_sigma70_ECF_CS"/>
</dbReference>
<dbReference type="PROSITE" id="PS01063">
    <property type="entry name" value="SIGMA70_ECF"/>
    <property type="match status" value="1"/>
</dbReference>
<dbReference type="AlphaFoldDB" id="A0A1Y3QUN8"/>
<dbReference type="GO" id="GO:0016987">
    <property type="term" value="F:sigma factor activity"/>
    <property type="evidence" value="ECO:0007669"/>
    <property type="project" value="UniProtKB-KW"/>
</dbReference>
<evidence type="ECO:0000313" key="9">
    <source>
        <dbReference type="EMBL" id="OUN02835.1"/>
    </source>
</evidence>
<dbReference type="GO" id="GO:0006352">
    <property type="term" value="P:DNA-templated transcription initiation"/>
    <property type="evidence" value="ECO:0007669"/>
    <property type="project" value="InterPro"/>
</dbReference>
<proteinExistence type="inferred from homology"/>
<dbReference type="InterPro" id="IPR013249">
    <property type="entry name" value="RNA_pol_sigma70_r4_t2"/>
</dbReference>
<dbReference type="PANTHER" id="PTHR43133">
    <property type="entry name" value="RNA POLYMERASE ECF-TYPE SIGMA FACTO"/>
    <property type="match status" value="1"/>
</dbReference>
<evidence type="ECO:0000256" key="2">
    <source>
        <dbReference type="ARBA" id="ARBA00023015"/>
    </source>
</evidence>
<sequence>MEETRDIPAEELSALRNPATRRGAFDRLVGAYLRPLYWHARRLVVVHEDAEDVVQETFIRAYDKIGTFRGGAGELGAWLYRIATNTALTMLRRRRPGLFSSLDDVSRILASHVAEECGEDADRTLVRFQQAILELPLKQRLVFNLRYYDRMPYGQIARVLGQREETLKVNYHHAVQKLKEKLTREL</sequence>
<dbReference type="SUPFAM" id="SSF88946">
    <property type="entry name" value="Sigma2 domain of RNA polymerase sigma factors"/>
    <property type="match status" value="1"/>
</dbReference>
<evidence type="ECO:0000256" key="1">
    <source>
        <dbReference type="ARBA" id="ARBA00010641"/>
    </source>
</evidence>
<keyword evidence="5 6" id="KW-0804">Transcription</keyword>
<feature type="domain" description="RNA polymerase sigma-70 region 2" evidence="7">
    <location>
        <begin position="28"/>
        <end position="95"/>
    </location>
</feature>
<evidence type="ECO:0000256" key="4">
    <source>
        <dbReference type="ARBA" id="ARBA00023125"/>
    </source>
</evidence>
<evidence type="ECO:0000259" key="8">
    <source>
        <dbReference type="Pfam" id="PF08281"/>
    </source>
</evidence>
<dbReference type="GO" id="GO:0003677">
    <property type="term" value="F:DNA binding"/>
    <property type="evidence" value="ECO:0007669"/>
    <property type="project" value="UniProtKB-KW"/>
</dbReference>
<dbReference type="Pfam" id="PF08281">
    <property type="entry name" value="Sigma70_r4_2"/>
    <property type="match status" value="1"/>
</dbReference>
<name>A0A1Y3QUN8_9BACT</name>
<dbReference type="Gene3D" id="1.10.10.10">
    <property type="entry name" value="Winged helix-like DNA-binding domain superfamily/Winged helix DNA-binding domain"/>
    <property type="match status" value="1"/>
</dbReference>
<gene>
    <name evidence="9" type="ORF">B5G41_09890</name>
</gene>
<organism evidence="9 10">
    <name type="scientific">Alistipes onderdonkii</name>
    <dbReference type="NCBI Taxonomy" id="328813"/>
    <lineage>
        <taxon>Bacteria</taxon>
        <taxon>Pseudomonadati</taxon>
        <taxon>Bacteroidota</taxon>
        <taxon>Bacteroidia</taxon>
        <taxon>Bacteroidales</taxon>
        <taxon>Rikenellaceae</taxon>
        <taxon>Alistipes</taxon>
    </lineage>
</organism>